<dbReference type="SMART" id="SM00061">
    <property type="entry name" value="MATH"/>
    <property type="match status" value="1"/>
</dbReference>
<dbReference type="InterPro" id="IPR011333">
    <property type="entry name" value="SKP1/BTB/POZ_sf"/>
</dbReference>
<dbReference type="Gene3D" id="3.30.710.10">
    <property type="entry name" value="Potassium Channel Kv1.1, Chain A"/>
    <property type="match status" value="1"/>
</dbReference>
<dbReference type="CDD" id="cd18186">
    <property type="entry name" value="BTB_POZ_ZBTB_KLHL-like"/>
    <property type="match status" value="1"/>
</dbReference>
<dbReference type="Proteomes" id="UP000005237">
    <property type="component" value="Unassembled WGS sequence"/>
</dbReference>
<dbReference type="PANTHER" id="PTHR22743">
    <property type="entry name" value="MEPRIN/TRAF-LIKE MATH FAMILY-C.ELEGANS"/>
    <property type="match status" value="1"/>
</dbReference>
<sequence>MDFAKQEFVLKSTFQNLAERKEVYSLVETHFNVPWRILVECFNEGLKVFLICKNTTRSNLWSIDVDFTIKLTSAAYSFNKCISGTFNRSNTTLGWDDFTQWKGMIERSPTKPGGLHTPVVAIEKLNVEIHAEIKRIIGVNRKRTVKFDEMDENVTDVCLIVEQKKFFVSKTFLASFSKVFHVMFFGEFVEKGAAEVVIQDVNADVFKVFLSLIYVTSDPGITGKYSF</sequence>
<reference evidence="2" key="2">
    <citation type="submission" date="2022-06" db="UniProtKB">
        <authorList>
            <consortium name="EnsemblMetazoa"/>
        </authorList>
    </citation>
    <scope>IDENTIFICATION</scope>
    <source>
        <strain evidence="2">DF5081</strain>
    </source>
</reference>
<evidence type="ECO:0000259" key="1">
    <source>
        <dbReference type="PROSITE" id="PS50097"/>
    </source>
</evidence>
<dbReference type="InterPro" id="IPR008974">
    <property type="entry name" value="TRAF-like"/>
</dbReference>
<proteinExistence type="predicted"/>
<dbReference type="PANTHER" id="PTHR22743:SF165">
    <property type="entry name" value="BTB AND MATH DOMAIN CONTAINING-RELATED"/>
    <property type="match status" value="1"/>
</dbReference>
<name>A0A8R1INA2_CAEJA</name>
<dbReference type="InterPro" id="IPR002083">
    <property type="entry name" value="MATH/TRAF_dom"/>
</dbReference>
<feature type="domain" description="BTB" evidence="1">
    <location>
        <begin position="155"/>
        <end position="214"/>
    </location>
</feature>
<keyword evidence="3" id="KW-1185">Reference proteome</keyword>
<dbReference type="PROSITE" id="PS50097">
    <property type="entry name" value="BTB"/>
    <property type="match status" value="1"/>
</dbReference>
<evidence type="ECO:0000313" key="3">
    <source>
        <dbReference type="Proteomes" id="UP000005237"/>
    </source>
</evidence>
<dbReference type="Pfam" id="PF00651">
    <property type="entry name" value="BTB"/>
    <property type="match status" value="1"/>
</dbReference>
<dbReference type="InterPro" id="IPR000210">
    <property type="entry name" value="BTB/POZ_dom"/>
</dbReference>
<evidence type="ECO:0000313" key="2">
    <source>
        <dbReference type="EnsemblMetazoa" id="CJA34778.1"/>
    </source>
</evidence>
<dbReference type="CDD" id="cd00121">
    <property type="entry name" value="MATH"/>
    <property type="match status" value="1"/>
</dbReference>
<dbReference type="EnsemblMetazoa" id="CJA34778.1">
    <property type="protein sequence ID" value="CJA34778.1"/>
    <property type="gene ID" value="WBGene00210625"/>
</dbReference>
<dbReference type="AlphaFoldDB" id="A0A8R1INA2"/>
<dbReference type="InterPro" id="IPR052664">
    <property type="entry name" value="BTB-MATH_domain_protein"/>
</dbReference>
<dbReference type="SUPFAM" id="SSF54695">
    <property type="entry name" value="POZ domain"/>
    <property type="match status" value="1"/>
</dbReference>
<protein>
    <submittedName>
        <fullName evidence="2">BTB domain-containing protein</fullName>
    </submittedName>
</protein>
<reference evidence="3" key="1">
    <citation type="submission" date="2010-08" db="EMBL/GenBank/DDBJ databases">
        <authorList>
            <consortium name="Caenorhabditis japonica Sequencing Consortium"/>
            <person name="Wilson R.K."/>
        </authorList>
    </citation>
    <scope>NUCLEOTIDE SEQUENCE [LARGE SCALE GENOMIC DNA]</scope>
    <source>
        <strain evidence="3">DF5081</strain>
    </source>
</reference>
<dbReference type="SUPFAM" id="SSF49599">
    <property type="entry name" value="TRAF domain-like"/>
    <property type="match status" value="1"/>
</dbReference>
<organism evidence="2 3">
    <name type="scientific">Caenorhabditis japonica</name>
    <dbReference type="NCBI Taxonomy" id="281687"/>
    <lineage>
        <taxon>Eukaryota</taxon>
        <taxon>Metazoa</taxon>
        <taxon>Ecdysozoa</taxon>
        <taxon>Nematoda</taxon>
        <taxon>Chromadorea</taxon>
        <taxon>Rhabditida</taxon>
        <taxon>Rhabditina</taxon>
        <taxon>Rhabditomorpha</taxon>
        <taxon>Rhabditoidea</taxon>
        <taxon>Rhabditidae</taxon>
        <taxon>Peloderinae</taxon>
        <taxon>Caenorhabditis</taxon>
    </lineage>
</organism>
<dbReference type="Gene3D" id="2.60.210.10">
    <property type="entry name" value="Apoptosis, Tumor Necrosis Factor Receptor Associated Protein 2, Chain A"/>
    <property type="match status" value="1"/>
</dbReference>
<accession>A0A8R1INA2</accession>
<dbReference type="Pfam" id="PF00917">
    <property type="entry name" value="MATH"/>
    <property type="match status" value="1"/>
</dbReference>